<dbReference type="GO" id="GO:0000027">
    <property type="term" value="P:ribosomal large subunit assembly"/>
    <property type="evidence" value="ECO:0007669"/>
    <property type="project" value="TreeGrafter"/>
</dbReference>
<dbReference type="Pfam" id="PF17144">
    <property type="entry name" value="Ribosomal_L5e"/>
    <property type="match status" value="1"/>
</dbReference>
<dbReference type="HAMAP" id="MF_01337_A">
    <property type="entry name" value="Ribosomal_uL18_A"/>
    <property type="match status" value="1"/>
</dbReference>
<evidence type="ECO:0000256" key="5">
    <source>
        <dbReference type="ARBA" id="ARBA00023274"/>
    </source>
</evidence>
<dbReference type="Proteomes" id="UP000195570">
    <property type="component" value="Unassembled WGS sequence"/>
</dbReference>
<dbReference type="EMBL" id="CZPT02000353">
    <property type="protein sequence ID" value="SCU65637.1"/>
    <property type="molecule type" value="Genomic_DNA"/>
</dbReference>
<name>A0A1G4I1X3_TRYEQ</name>
<accession>A0A1G4I1X3</accession>
<evidence type="ECO:0000256" key="2">
    <source>
        <dbReference type="ARBA" id="ARBA00007116"/>
    </source>
</evidence>
<reference evidence="8" key="1">
    <citation type="submission" date="2016-09" db="EMBL/GenBank/DDBJ databases">
        <authorList>
            <person name="Hebert L."/>
            <person name="Moumen B."/>
        </authorList>
    </citation>
    <scope>NUCLEOTIDE SEQUENCE [LARGE SCALE GENOMIC DNA]</scope>
    <source>
        <strain evidence="8">OVI</strain>
    </source>
</reference>
<dbReference type="GO" id="GO:0006412">
    <property type="term" value="P:translation"/>
    <property type="evidence" value="ECO:0007669"/>
    <property type="project" value="InterPro"/>
</dbReference>
<comment type="similarity">
    <text evidence="2">Belongs to the universal ribosomal protein uL18 family.</text>
</comment>
<dbReference type="Gene3D" id="3.30.420.100">
    <property type="match status" value="1"/>
</dbReference>
<keyword evidence="9" id="KW-1185">Reference proteome</keyword>
<proteinExistence type="inferred from homology"/>
<dbReference type="InterPro" id="IPR025607">
    <property type="entry name" value="Ribosomal_uL18_C_euk"/>
</dbReference>
<dbReference type="InterPro" id="IPR005485">
    <property type="entry name" value="Rbsml_uL18_euk_arch"/>
</dbReference>
<dbReference type="InterPro" id="IPR057268">
    <property type="entry name" value="Ribosomal_L18"/>
</dbReference>
<dbReference type="GO" id="GO:0003735">
    <property type="term" value="F:structural constituent of ribosome"/>
    <property type="evidence" value="ECO:0007669"/>
    <property type="project" value="InterPro"/>
</dbReference>
<dbReference type="GO" id="GO:0008097">
    <property type="term" value="F:5S rRNA binding"/>
    <property type="evidence" value="ECO:0007669"/>
    <property type="project" value="InterPro"/>
</dbReference>
<evidence type="ECO:0000256" key="1">
    <source>
        <dbReference type="ARBA" id="ARBA00004496"/>
    </source>
</evidence>
<dbReference type="PRINTS" id="PR00058">
    <property type="entry name" value="RIBOSOMALL5"/>
</dbReference>
<evidence type="ECO:0000256" key="4">
    <source>
        <dbReference type="ARBA" id="ARBA00022980"/>
    </source>
</evidence>
<evidence type="ECO:0000313" key="8">
    <source>
        <dbReference type="EMBL" id="SCU65637.1"/>
    </source>
</evidence>
<comment type="caution">
    <text evidence="8">The sequence shown here is derived from an EMBL/GenBank/DDBJ whole genome shotgun (WGS) entry which is preliminary data.</text>
</comment>
<evidence type="ECO:0000313" key="9">
    <source>
        <dbReference type="Proteomes" id="UP000195570"/>
    </source>
</evidence>
<dbReference type="VEuPathDB" id="TriTrypDB:TEOVI_000482900"/>
<dbReference type="PANTHER" id="PTHR23410:SF12">
    <property type="entry name" value="LARGE RIBOSOMAL SUBUNIT PROTEIN UL18"/>
    <property type="match status" value="1"/>
</dbReference>
<dbReference type="AlphaFoldDB" id="A0A1G4I1X3"/>
<feature type="domain" description="Large ribosomal subunit protein uL18 C-terminal eukaryotes" evidence="7">
    <location>
        <begin position="245"/>
        <end position="299"/>
    </location>
</feature>
<gene>
    <name evidence="8" type="ORF">TEOVI_000482900</name>
</gene>
<evidence type="ECO:0000256" key="6">
    <source>
        <dbReference type="SAM" id="MobiDB-lite"/>
    </source>
</evidence>
<organism evidence="8 9">
    <name type="scientific">Trypanosoma equiperdum</name>
    <dbReference type="NCBI Taxonomy" id="5694"/>
    <lineage>
        <taxon>Eukaryota</taxon>
        <taxon>Discoba</taxon>
        <taxon>Euglenozoa</taxon>
        <taxon>Kinetoplastea</taxon>
        <taxon>Metakinetoplastina</taxon>
        <taxon>Trypanosomatida</taxon>
        <taxon>Trypanosomatidae</taxon>
        <taxon>Trypanosoma</taxon>
    </lineage>
</organism>
<keyword evidence="5" id="KW-0687">Ribonucleoprotein</keyword>
<feature type="region of interest" description="Disordered" evidence="6">
    <location>
        <begin position="258"/>
        <end position="278"/>
    </location>
</feature>
<keyword evidence="3" id="KW-0963">Cytoplasm</keyword>
<sequence>MTFVKVVKNKAYYKRFQVKYRRRREGKTDYHARRRMVLQDKTKFGTPKYRLVVRITNRDVIAQIVHAKVVGDEVVMAAYSHELPLFGIEHGLTNYAAAYATGLLVARRMLAKLGLAEKFVGVKEVDGSYAAVRTKDDDQGDDESRFPFKAILDVGLARTTTGARVFGVLKGAVDGGLAVPHRPNRFPGYNKESDALNAKVHRDRIFGRHVADYLKQVREEASSNPDEKTCQFSKFIAAKVSPDDMEGMYKRAHAAIRADPTKRRAKKERPAEAKPKKYNTVKLTGAEKKAAAKAKVAAVIERIRDRAK</sequence>
<dbReference type="Pfam" id="PF14204">
    <property type="entry name" value="Ribosomal_L18_c"/>
    <property type="match status" value="1"/>
</dbReference>
<keyword evidence="4 8" id="KW-0689">Ribosomal protein</keyword>
<dbReference type="FunFam" id="3.30.420.100:FF:000002">
    <property type="entry name" value="60S ribosomal protein L5"/>
    <property type="match status" value="1"/>
</dbReference>
<protein>
    <submittedName>
        <fullName evidence="8">60S ribosomal protein L5, putative</fullName>
    </submittedName>
</protein>
<dbReference type="GeneID" id="92378769"/>
<evidence type="ECO:0000256" key="3">
    <source>
        <dbReference type="ARBA" id="ARBA00022490"/>
    </source>
</evidence>
<dbReference type="SUPFAM" id="SSF53137">
    <property type="entry name" value="Translational machinery components"/>
    <property type="match status" value="1"/>
</dbReference>
<dbReference type="PANTHER" id="PTHR23410">
    <property type="entry name" value="RIBOSOMAL PROTEIN L5-RELATED"/>
    <property type="match status" value="1"/>
</dbReference>
<dbReference type="RefSeq" id="XP_067077204.1">
    <property type="nucleotide sequence ID" value="XM_067221103.1"/>
</dbReference>
<evidence type="ECO:0000259" key="7">
    <source>
        <dbReference type="Pfam" id="PF14204"/>
    </source>
</evidence>
<dbReference type="CDD" id="cd00432">
    <property type="entry name" value="Ribosomal_L18_L5e"/>
    <property type="match status" value="1"/>
</dbReference>
<dbReference type="GO" id="GO:0022625">
    <property type="term" value="C:cytosolic large ribosomal subunit"/>
    <property type="evidence" value="ECO:0007669"/>
    <property type="project" value="TreeGrafter"/>
</dbReference>
<comment type="subcellular location">
    <subcellularLocation>
        <location evidence="1">Cytoplasm</location>
    </subcellularLocation>
</comment>